<dbReference type="EMBL" id="KZ825130">
    <property type="protein sequence ID" value="PYI19836.1"/>
    <property type="molecule type" value="Genomic_DNA"/>
</dbReference>
<proteinExistence type="predicted"/>
<gene>
    <name evidence="2" type="ORF">BO99DRAFT_130589</name>
</gene>
<dbReference type="AlphaFoldDB" id="A0A2V5IJB1"/>
<evidence type="ECO:0000313" key="3">
    <source>
        <dbReference type="Proteomes" id="UP000249829"/>
    </source>
</evidence>
<reference evidence="2 3" key="1">
    <citation type="submission" date="2018-02" db="EMBL/GenBank/DDBJ databases">
        <title>The genomes of Aspergillus section Nigri reveals drivers in fungal speciation.</title>
        <authorList>
            <consortium name="DOE Joint Genome Institute"/>
            <person name="Vesth T.C."/>
            <person name="Nybo J."/>
            <person name="Theobald S."/>
            <person name="Brandl J."/>
            <person name="Frisvad J.C."/>
            <person name="Nielsen K.F."/>
            <person name="Lyhne E.K."/>
            <person name="Kogle M.E."/>
            <person name="Kuo A."/>
            <person name="Riley R."/>
            <person name="Clum A."/>
            <person name="Nolan M."/>
            <person name="Lipzen A."/>
            <person name="Salamov A."/>
            <person name="Henrissat B."/>
            <person name="Wiebenga A."/>
            <person name="De vries R.P."/>
            <person name="Grigoriev I.V."/>
            <person name="Mortensen U.H."/>
            <person name="Andersen M.R."/>
            <person name="Baker S.E."/>
        </authorList>
    </citation>
    <scope>NUCLEOTIDE SEQUENCE [LARGE SCALE GENOMIC DNA]</scope>
    <source>
        <strain evidence="2 3">CBS 115571</strain>
    </source>
</reference>
<evidence type="ECO:0000313" key="2">
    <source>
        <dbReference type="EMBL" id="PYI19836.1"/>
    </source>
</evidence>
<keyword evidence="1" id="KW-0472">Membrane</keyword>
<dbReference type="Proteomes" id="UP000249829">
    <property type="component" value="Unassembled WGS sequence"/>
</dbReference>
<accession>A0A2V5IJB1</accession>
<keyword evidence="3" id="KW-1185">Reference proteome</keyword>
<organism evidence="2 3">
    <name type="scientific">Aspergillus violaceofuscus (strain CBS 115571)</name>
    <dbReference type="NCBI Taxonomy" id="1450538"/>
    <lineage>
        <taxon>Eukaryota</taxon>
        <taxon>Fungi</taxon>
        <taxon>Dikarya</taxon>
        <taxon>Ascomycota</taxon>
        <taxon>Pezizomycotina</taxon>
        <taxon>Eurotiomycetes</taxon>
        <taxon>Eurotiomycetidae</taxon>
        <taxon>Eurotiales</taxon>
        <taxon>Aspergillaceae</taxon>
        <taxon>Aspergillus</taxon>
    </lineage>
</organism>
<keyword evidence="1" id="KW-0812">Transmembrane</keyword>
<feature type="transmembrane region" description="Helical" evidence="1">
    <location>
        <begin position="58"/>
        <end position="83"/>
    </location>
</feature>
<evidence type="ECO:0000256" key="1">
    <source>
        <dbReference type="SAM" id="Phobius"/>
    </source>
</evidence>
<name>A0A2V5IJB1_ASPV1</name>
<keyword evidence="1" id="KW-1133">Transmembrane helix</keyword>
<protein>
    <submittedName>
        <fullName evidence="2">Uncharacterized protein</fullName>
    </submittedName>
</protein>
<sequence length="136" mass="14968">MKKISALRVCVGYHKYRSVRVDDSIQLTGQGGAWHANLAGILRHIHPISTDIGKSGAICTMVIFAINMIIRLIIPIYSIAILFPDATMAPFGGEQKLPLVKRLAFEENDSSTTHLWYLGMAVLGKTFGLELSLEGR</sequence>